<dbReference type="FunCoup" id="A0A7N2MNC8">
    <property type="interactions" value="152"/>
</dbReference>
<evidence type="ECO:0000313" key="7">
    <source>
        <dbReference type="Proteomes" id="UP000594261"/>
    </source>
</evidence>
<dbReference type="InterPro" id="IPR027417">
    <property type="entry name" value="P-loop_NTPase"/>
</dbReference>
<name>A0A7N2MNC8_QUELO</name>
<evidence type="ECO:0000313" key="6">
    <source>
        <dbReference type="EnsemblPlants" id="QL10p020670:mrna:CDS:1"/>
    </source>
</evidence>
<dbReference type="EC" id="2.8.2.-" evidence="3"/>
<dbReference type="Proteomes" id="UP000594261">
    <property type="component" value="Chromosome 10"/>
</dbReference>
<dbReference type="InterPro" id="IPR000863">
    <property type="entry name" value="Sulfotransferase_dom"/>
</dbReference>
<protein>
    <recommendedName>
        <fullName evidence="3">Sulfotransferase</fullName>
        <ecNumber evidence="3">2.8.2.-</ecNumber>
    </recommendedName>
</protein>
<dbReference type="Pfam" id="PF00685">
    <property type="entry name" value="Sulfotransfer_1"/>
    <property type="match status" value="1"/>
</dbReference>
<dbReference type="InParanoid" id="A0A7N2MNC8"/>
<evidence type="ECO:0000256" key="3">
    <source>
        <dbReference type="RuleBase" id="RU361155"/>
    </source>
</evidence>
<dbReference type="GO" id="GO:0008146">
    <property type="term" value="F:sulfotransferase activity"/>
    <property type="evidence" value="ECO:0007669"/>
    <property type="project" value="InterPro"/>
</dbReference>
<comment type="similarity">
    <text evidence="1 3">Belongs to the sulfotransferase 1 family.</text>
</comment>
<dbReference type="SUPFAM" id="SSF52540">
    <property type="entry name" value="P-loop containing nucleoside triphosphate hydrolases"/>
    <property type="match status" value="1"/>
</dbReference>
<keyword evidence="2 3" id="KW-0808">Transferase</keyword>
<evidence type="ECO:0000256" key="4">
    <source>
        <dbReference type="SAM" id="MobiDB-lite"/>
    </source>
</evidence>
<evidence type="ECO:0000259" key="5">
    <source>
        <dbReference type="Pfam" id="PF00685"/>
    </source>
</evidence>
<reference evidence="6 7" key="1">
    <citation type="journal article" date="2016" name="G3 (Bethesda)">
        <title>First Draft Assembly and Annotation of the Genome of a California Endemic Oak Quercus lobata Nee (Fagaceae).</title>
        <authorList>
            <person name="Sork V.L."/>
            <person name="Fitz-Gibbon S.T."/>
            <person name="Puiu D."/>
            <person name="Crepeau M."/>
            <person name="Gugger P.F."/>
            <person name="Sherman R."/>
            <person name="Stevens K."/>
            <person name="Langley C.H."/>
            <person name="Pellegrini M."/>
            <person name="Salzberg S.L."/>
        </authorList>
    </citation>
    <scope>NUCLEOTIDE SEQUENCE [LARGE SCALE GENOMIC DNA]</scope>
    <source>
        <strain evidence="6 7">cv. SW786</strain>
    </source>
</reference>
<dbReference type="Gramene" id="QL10p020670:mrna">
    <property type="protein sequence ID" value="QL10p020670:mrna:CDS:1"/>
    <property type="gene ID" value="QL10p020670"/>
</dbReference>
<feature type="compositionally biased region" description="Basic and acidic residues" evidence="4">
    <location>
        <begin position="13"/>
        <end position="25"/>
    </location>
</feature>
<feature type="region of interest" description="Disordered" evidence="4">
    <location>
        <begin position="1"/>
        <end position="25"/>
    </location>
</feature>
<reference evidence="6" key="2">
    <citation type="submission" date="2021-01" db="UniProtKB">
        <authorList>
            <consortium name="EnsemblPlants"/>
        </authorList>
    </citation>
    <scope>IDENTIFICATION</scope>
</reference>
<organism evidence="6 7">
    <name type="scientific">Quercus lobata</name>
    <name type="common">Valley oak</name>
    <dbReference type="NCBI Taxonomy" id="97700"/>
    <lineage>
        <taxon>Eukaryota</taxon>
        <taxon>Viridiplantae</taxon>
        <taxon>Streptophyta</taxon>
        <taxon>Embryophyta</taxon>
        <taxon>Tracheophyta</taxon>
        <taxon>Spermatophyta</taxon>
        <taxon>Magnoliopsida</taxon>
        <taxon>eudicotyledons</taxon>
        <taxon>Gunneridae</taxon>
        <taxon>Pentapetalae</taxon>
        <taxon>rosids</taxon>
        <taxon>fabids</taxon>
        <taxon>Fagales</taxon>
        <taxon>Fagaceae</taxon>
        <taxon>Quercus</taxon>
    </lineage>
</organism>
<dbReference type="Gene3D" id="3.40.50.300">
    <property type="entry name" value="P-loop containing nucleotide triphosphate hydrolases"/>
    <property type="match status" value="1"/>
</dbReference>
<accession>A0A7N2MNC8</accession>
<dbReference type="EnsemblPlants" id="QL10p020670:mrna">
    <property type="protein sequence ID" value="QL10p020670:mrna:CDS:1"/>
    <property type="gene ID" value="QL10p020670"/>
</dbReference>
<evidence type="ECO:0000256" key="1">
    <source>
        <dbReference type="ARBA" id="ARBA00005771"/>
    </source>
</evidence>
<evidence type="ECO:0000256" key="2">
    <source>
        <dbReference type="ARBA" id="ARBA00022679"/>
    </source>
</evidence>
<sequence>MESYPSKMNHGTESNEKRDDGADPETHNKYKEIIATLPRSNIRHWKVDLYQYEGFWFPLQPLEGLLLAQDYFKPQPNDVILSSLPKSGTTWLKALTFAILTRSSFGESTNPLLSRSPHDCVPFLELEIGSNPQNFNSNVSLVATHIPYTSLPKSIISSGCKIIYIFRDPKDVIVSLWHFSQKLSPEGVQTSTTEDLDLKEAFELFCEGVSIAGSYWNHVLGYWRASLESPERILFIKYENLKNETIYYVKKMAEFMGYPFSLEEEVNGVVQNIINLCSFENLSSLEVNQSGPRQFLSGMVGENNAFFRKGRVGDWKNHLTPEMATRLYQITEQKLSSSGLTLHISANA</sequence>
<dbReference type="AlphaFoldDB" id="A0A7N2MNC8"/>
<feature type="domain" description="Sulfotransferase" evidence="5">
    <location>
        <begin position="76"/>
        <end position="338"/>
    </location>
</feature>
<proteinExistence type="inferred from homology"/>
<keyword evidence="7" id="KW-1185">Reference proteome</keyword>
<dbReference type="EMBL" id="LRBV02000010">
    <property type="status" value="NOT_ANNOTATED_CDS"/>
    <property type="molecule type" value="Genomic_DNA"/>
</dbReference>
<dbReference type="PANTHER" id="PTHR11783">
    <property type="entry name" value="SULFOTRANSFERASE SULT"/>
    <property type="match status" value="1"/>
</dbReference>
<dbReference type="OMA" id="CWGCFED"/>